<dbReference type="PANTHER" id="PTHR36302">
    <property type="entry name" value="BLR7088 PROTEIN"/>
    <property type="match status" value="1"/>
</dbReference>
<evidence type="ECO:0000313" key="3">
    <source>
        <dbReference type="Proteomes" id="UP000289946"/>
    </source>
</evidence>
<gene>
    <name evidence="2" type="ORF">EAS62_25635</name>
</gene>
<evidence type="ECO:0000256" key="1">
    <source>
        <dbReference type="SAM" id="SignalP"/>
    </source>
</evidence>
<sequence length="169" mass="18160">MKRPFKLILSIALALIAGAQVNAQTSSASSVVVERPWARATPGGAKTGAAYLTLINNGEARDQLLGATTPVADKVQFHSTTEENGMSRMREMPVVDLVPHAKTTFDPGGMHIMLVDLKQPLKEGQTFSLSLTFAKAGKVDVTVPVAKVGARRPSDMAPMMHHHDDTMKE</sequence>
<dbReference type="InterPro" id="IPR007410">
    <property type="entry name" value="LpqE-like"/>
</dbReference>
<dbReference type="InterPro" id="IPR058248">
    <property type="entry name" value="Lxx211020-like"/>
</dbReference>
<comment type="caution">
    <text evidence="2">The sequence shown here is derived from an EMBL/GenBank/DDBJ whole genome shotgun (WGS) entry which is preliminary data.</text>
</comment>
<dbReference type="EMBL" id="RDRA01000015">
    <property type="protein sequence ID" value="RXG91106.1"/>
    <property type="molecule type" value="Genomic_DNA"/>
</dbReference>
<dbReference type="InterPro" id="IPR036182">
    <property type="entry name" value="PCuAC_sf"/>
</dbReference>
<protein>
    <submittedName>
        <fullName evidence="2">Copper chaperone PCu(A)C</fullName>
    </submittedName>
</protein>
<reference evidence="2 3" key="1">
    <citation type="submission" date="2018-10" db="EMBL/GenBank/DDBJ databases">
        <title>Bradyrhizobium sp. nov., isolated from effective nodules of peanut in China.</title>
        <authorList>
            <person name="Li Y."/>
        </authorList>
    </citation>
    <scope>NUCLEOTIDE SEQUENCE [LARGE SCALE GENOMIC DNA]</scope>
    <source>
        <strain evidence="2 3">CCBAU 51781</strain>
    </source>
</reference>
<name>A0ABY0DF47_9BRAD</name>
<feature type="chain" id="PRO_5047113964" evidence="1">
    <location>
        <begin position="20"/>
        <end position="169"/>
    </location>
</feature>
<proteinExistence type="predicted"/>
<keyword evidence="3" id="KW-1185">Reference proteome</keyword>
<dbReference type="Gene3D" id="2.60.40.1890">
    <property type="entry name" value="PCu(A)C copper chaperone"/>
    <property type="match status" value="1"/>
</dbReference>
<dbReference type="SUPFAM" id="SSF110087">
    <property type="entry name" value="DR1885-like metal-binding protein"/>
    <property type="match status" value="1"/>
</dbReference>
<dbReference type="RefSeq" id="WP_128941259.1">
    <property type="nucleotide sequence ID" value="NZ_RDRA01000015.1"/>
</dbReference>
<accession>A0ABY0DF47</accession>
<feature type="signal peptide" evidence="1">
    <location>
        <begin position="1"/>
        <end position="19"/>
    </location>
</feature>
<keyword evidence="1" id="KW-0732">Signal</keyword>
<dbReference type="Proteomes" id="UP000289946">
    <property type="component" value="Unassembled WGS sequence"/>
</dbReference>
<dbReference type="PANTHER" id="PTHR36302:SF1">
    <property type="entry name" value="COPPER CHAPERONE PCU(A)C"/>
    <property type="match status" value="1"/>
</dbReference>
<evidence type="ECO:0000313" key="2">
    <source>
        <dbReference type="EMBL" id="RXG91106.1"/>
    </source>
</evidence>
<dbReference type="Pfam" id="PF04314">
    <property type="entry name" value="PCuAC"/>
    <property type="match status" value="1"/>
</dbReference>
<organism evidence="2 3">
    <name type="scientific">Bradyrhizobium zhanjiangense</name>
    <dbReference type="NCBI Taxonomy" id="1325107"/>
    <lineage>
        <taxon>Bacteria</taxon>
        <taxon>Pseudomonadati</taxon>
        <taxon>Pseudomonadota</taxon>
        <taxon>Alphaproteobacteria</taxon>
        <taxon>Hyphomicrobiales</taxon>
        <taxon>Nitrobacteraceae</taxon>
        <taxon>Bradyrhizobium</taxon>
    </lineage>
</organism>